<proteinExistence type="predicted"/>
<evidence type="ECO:0000313" key="1">
    <source>
        <dbReference type="EMBL" id="MCA9375273.1"/>
    </source>
</evidence>
<sequence length="66" mass="7458">MPPDEERLQGLLSGPLIPENFDDEEKLTILKDWLLEQVDSDYSIVGNRDLLKFLSALLPDVSEVST</sequence>
<protein>
    <submittedName>
        <fullName evidence="1">Uncharacterized protein</fullName>
    </submittedName>
</protein>
<dbReference type="Proteomes" id="UP000748332">
    <property type="component" value="Unassembled WGS sequence"/>
</dbReference>
<organism evidence="1 2">
    <name type="scientific">Candidatus Dojkabacteria bacterium</name>
    <dbReference type="NCBI Taxonomy" id="2099670"/>
    <lineage>
        <taxon>Bacteria</taxon>
        <taxon>Candidatus Dojkabacteria</taxon>
    </lineage>
</organism>
<dbReference type="AlphaFoldDB" id="A0A955KVM6"/>
<dbReference type="EMBL" id="JAGQLM010000131">
    <property type="protein sequence ID" value="MCA9375273.1"/>
    <property type="molecule type" value="Genomic_DNA"/>
</dbReference>
<comment type="caution">
    <text evidence="1">The sequence shown here is derived from an EMBL/GenBank/DDBJ whole genome shotgun (WGS) entry which is preliminary data.</text>
</comment>
<accession>A0A955KVM6</accession>
<gene>
    <name evidence="1" type="ORF">KC622_03005</name>
</gene>
<name>A0A955KVM6_9BACT</name>
<evidence type="ECO:0000313" key="2">
    <source>
        <dbReference type="Proteomes" id="UP000748332"/>
    </source>
</evidence>
<reference evidence="1" key="1">
    <citation type="submission" date="2020-04" db="EMBL/GenBank/DDBJ databases">
        <authorList>
            <person name="Zhang T."/>
        </authorList>
    </citation>
    <scope>NUCLEOTIDE SEQUENCE</scope>
    <source>
        <strain evidence="1">HKST-UBA16</strain>
    </source>
</reference>
<reference evidence="1" key="2">
    <citation type="journal article" date="2021" name="Microbiome">
        <title>Successional dynamics and alternative stable states in a saline activated sludge microbial community over 9 years.</title>
        <authorList>
            <person name="Wang Y."/>
            <person name="Ye J."/>
            <person name="Ju F."/>
            <person name="Liu L."/>
            <person name="Boyd J.A."/>
            <person name="Deng Y."/>
            <person name="Parks D.H."/>
            <person name="Jiang X."/>
            <person name="Yin X."/>
            <person name="Woodcroft B.J."/>
            <person name="Tyson G.W."/>
            <person name="Hugenholtz P."/>
            <person name="Polz M.F."/>
            <person name="Zhang T."/>
        </authorList>
    </citation>
    <scope>NUCLEOTIDE SEQUENCE</scope>
    <source>
        <strain evidence="1">HKST-UBA16</strain>
    </source>
</reference>